<dbReference type="PANTHER" id="PTHR11544">
    <property type="entry name" value="COLD SHOCK DOMAIN CONTAINING PROTEINS"/>
    <property type="match status" value="1"/>
</dbReference>
<dbReference type="GO" id="GO:0005829">
    <property type="term" value="C:cytosol"/>
    <property type="evidence" value="ECO:0007669"/>
    <property type="project" value="UniProtKB-ARBA"/>
</dbReference>
<dbReference type="Proteomes" id="UP000570166">
    <property type="component" value="Unassembled WGS sequence"/>
</dbReference>
<gene>
    <name evidence="3" type="ORF">HZF05_09100</name>
</gene>
<dbReference type="SMART" id="SM00357">
    <property type="entry name" value="CSP"/>
    <property type="match status" value="2"/>
</dbReference>
<comment type="caution">
    <text evidence="3">The sequence shown here is derived from an EMBL/GenBank/DDBJ whole genome shotgun (WGS) entry which is preliminary data.</text>
</comment>
<organism evidence="3 4">
    <name type="scientific">Sphingomonas chungangi</name>
    <dbReference type="NCBI Taxonomy" id="2683589"/>
    <lineage>
        <taxon>Bacteria</taxon>
        <taxon>Pseudomonadati</taxon>
        <taxon>Pseudomonadota</taxon>
        <taxon>Alphaproteobacteria</taxon>
        <taxon>Sphingomonadales</taxon>
        <taxon>Sphingomonadaceae</taxon>
        <taxon>Sphingomonas</taxon>
    </lineage>
</organism>
<dbReference type="AlphaFoldDB" id="A0A838L7Y8"/>
<dbReference type="PROSITE" id="PS51857">
    <property type="entry name" value="CSD_2"/>
    <property type="match status" value="1"/>
</dbReference>
<dbReference type="InterPro" id="IPR002059">
    <property type="entry name" value="CSP_DNA-bd"/>
</dbReference>
<sequence>MQEGAFAYDDEGGGESGHGKAAGHDGSRHGASHGSSFGQDAGDGLSECEVSGAIKWFDATRGFGFLVGDDGEGDVLVHFSVLRPFGRRSLPEGARCVCIASRRDRGLQARTIVSFDLSTATGPDLETAARRAATHVDPIPLLDTAGPPEAVRVKWFNRLKGYGFLMREDDPADIFIHMETVRRAGLADLVPEQSLTARIAAGAKGPLAVLLVMPEE</sequence>
<accession>A0A838L7Y8</accession>
<protein>
    <submittedName>
        <fullName evidence="3">CspA family cold shock protein</fullName>
    </submittedName>
</protein>
<dbReference type="SUPFAM" id="SSF50249">
    <property type="entry name" value="Nucleic acid-binding proteins"/>
    <property type="match status" value="2"/>
</dbReference>
<evidence type="ECO:0000313" key="3">
    <source>
        <dbReference type="EMBL" id="MBA2934256.1"/>
    </source>
</evidence>
<dbReference type="GO" id="GO:0003676">
    <property type="term" value="F:nucleic acid binding"/>
    <property type="evidence" value="ECO:0007669"/>
    <property type="project" value="InterPro"/>
</dbReference>
<evidence type="ECO:0000256" key="1">
    <source>
        <dbReference type="SAM" id="MobiDB-lite"/>
    </source>
</evidence>
<feature type="region of interest" description="Disordered" evidence="1">
    <location>
        <begin position="1"/>
        <end position="42"/>
    </location>
</feature>
<proteinExistence type="predicted"/>
<dbReference type="CDD" id="cd04458">
    <property type="entry name" value="CSP_CDS"/>
    <property type="match status" value="2"/>
</dbReference>
<feature type="domain" description="CSD" evidence="2">
    <location>
        <begin position="49"/>
        <end position="114"/>
    </location>
</feature>
<dbReference type="Gene3D" id="2.40.50.140">
    <property type="entry name" value="Nucleic acid-binding proteins"/>
    <property type="match status" value="2"/>
</dbReference>
<dbReference type="PRINTS" id="PR00050">
    <property type="entry name" value="COLDSHOCK"/>
</dbReference>
<dbReference type="InterPro" id="IPR012340">
    <property type="entry name" value="NA-bd_OB-fold"/>
</dbReference>
<evidence type="ECO:0000313" key="4">
    <source>
        <dbReference type="Proteomes" id="UP000570166"/>
    </source>
</evidence>
<name>A0A838L7Y8_9SPHN</name>
<dbReference type="Pfam" id="PF00313">
    <property type="entry name" value="CSD"/>
    <property type="match status" value="2"/>
</dbReference>
<evidence type="ECO:0000259" key="2">
    <source>
        <dbReference type="PROSITE" id="PS51857"/>
    </source>
</evidence>
<reference evidence="3 4" key="1">
    <citation type="submission" date="2020-07" db="EMBL/GenBank/DDBJ databases">
        <authorList>
            <person name="Sun Q."/>
        </authorList>
    </citation>
    <scope>NUCLEOTIDE SEQUENCE [LARGE SCALE GENOMIC DNA]</scope>
    <source>
        <strain evidence="3 4">CGMCC 1.13654</strain>
    </source>
</reference>
<dbReference type="EMBL" id="JACEIB010000006">
    <property type="protein sequence ID" value="MBA2934256.1"/>
    <property type="molecule type" value="Genomic_DNA"/>
</dbReference>
<dbReference type="InterPro" id="IPR011129">
    <property type="entry name" value="CSD"/>
</dbReference>
<keyword evidence="4" id="KW-1185">Reference proteome</keyword>
<dbReference type="InterPro" id="IPR050181">
    <property type="entry name" value="Cold_shock_domain"/>
</dbReference>
<dbReference type="RefSeq" id="WP_160365757.1">
    <property type="nucleotide sequence ID" value="NZ_JACEIB010000006.1"/>
</dbReference>